<keyword evidence="4 10" id="KW-0812">Transmembrane</keyword>
<dbReference type="AlphaFoldDB" id="A0A6P8JI61"/>
<evidence type="ECO:0000256" key="6">
    <source>
        <dbReference type="ARBA" id="ARBA00022989"/>
    </source>
</evidence>
<feature type="domain" description="Cation efflux protein cytoplasmic" evidence="12">
    <location>
        <begin position="434"/>
        <end position="497"/>
    </location>
</feature>
<evidence type="ECO:0000313" key="13">
    <source>
        <dbReference type="Proteomes" id="UP000515162"/>
    </source>
</evidence>
<dbReference type="GO" id="GO:0005385">
    <property type="term" value="F:zinc ion transmembrane transporter activity"/>
    <property type="evidence" value="ECO:0007669"/>
    <property type="project" value="TreeGrafter"/>
</dbReference>
<evidence type="ECO:0000256" key="7">
    <source>
        <dbReference type="ARBA" id="ARBA00023065"/>
    </source>
</evidence>
<feature type="compositionally biased region" description="Polar residues" evidence="9">
    <location>
        <begin position="287"/>
        <end position="301"/>
    </location>
</feature>
<evidence type="ECO:0000256" key="2">
    <source>
        <dbReference type="ARBA" id="ARBA00008873"/>
    </source>
</evidence>
<keyword evidence="5" id="KW-0864">Zinc transport</keyword>
<keyword evidence="8 10" id="KW-0472">Membrane</keyword>
<dbReference type="PANTHER" id="PTHR11562">
    <property type="entry name" value="CATION EFFLUX PROTEIN/ ZINC TRANSPORTER"/>
    <property type="match status" value="1"/>
</dbReference>
<organism evidence="13 14">
    <name type="scientific">Drosophila mauritiana</name>
    <name type="common">Fruit fly</name>
    <dbReference type="NCBI Taxonomy" id="7226"/>
    <lineage>
        <taxon>Eukaryota</taxon>
        <taxon>Metazoa</taxon>
        <taxon>Ecdysozoa</taxon>
        <taxon>Arthropoda</taxon>
        <taxon>Hexapoda</taxon>
        <taxon>Insecta</taxon>
        <taxon>Pterygota</taxon>
        <taxon>Neoptera</taxon>
        <taxon>Endopterygota</taxon>
        <taxon>Diptera</taxon>
        <taxon>Brachycera</taxon>
        <taxon>Muscomorpha</taxon>
        <taxon>Ephydroidea</taxon>
        <taxon>Drosophilidae</taxon>
        <taxon>Drosophila</taxon>
        <taxon>Sophophora</taxon>
    </lineage>
</organism>
<evidence type="ECO:0000256" key="10">
    <source>
        <dbReference type="SAM" id="Phobius"/>
    </source>
</evidence>
<evidence type="ECO:0000256" key="4">
    <source>
        <dbReference type="ARBA" id="ARBA00022692"/>
    </source>
</evidence>
<feature type="region of interest" description="Disordered" evidence="9">
    <location>
        <begin position="270"/>
        <end position="301"/>
    </location>
</feature>
<dbReference type="Gene3D" id="1.20.1510.10">
    <property type="entry name" value="Cation efflux protein transmembrane domain"/>
    <property type="match status" value="2"/>
</dbReference>
<dbReference type="SUPFAM" id="SSF161111">
    <property type="entry name" value="Cation efflux protein transmembrane domain-like"/>
    <property type="match status" value="1"/>
</dbReference>
<feature type="transmembrane region" description="Helical" evidence="10">
    <location>
        <begin position="133"/>
        <end position="157"/>
    </location>
</feature>
<accession>A0A6P8JI61</accession>
<dbReference type="InterPro" id="IPR058533">
    <property type="entry name" value="Cation_efflux_TM"/>
</dbReference>
<feature type="transmembrane region" description="Helical" evidence="10">
    <location>
        <begin position="163"/>
        <end position="182"/>
    </location>
</feature>
<feature type="transmembrane region" description="Helical" evidence="10">
    <location>
        <begin position="360"/>
        <end position="383"/>
    </location>
</feature>
<evidence type="ECO:0000259" key="11">
    <source>
        <dbReference type="Pfam" id="PF01545"/>
    </source>
</evidence>
<dbReference type="CTD" id="35513"/>
<comment type="similarity">
    <text evidence="2">Belongs to the cation diffusion facilitator (CDF) transporter (TC 2.A.4) family. SLC30A subfamily.</text>
</comment>
<comment type="subcellular location">
    <subcellularLocation>
        <location evidence="1">Membrane</location>
        <topology evidence="1">Multi-pass membrane protein</topology>
    </subcellularLocation>
</comment>
<proteinExistence type="inferred from homology"/>
<dbReference type="PANTHER" id="PTHR11562:SF84">
    <property type="entry name" value="LD05335P"/>
    <property type="match status" value="1"/>
</dbReference>
<dbReference type="InterPro" id="IPR002524">
    <property type="entry name" value="Cation_efflux"/>
</dbReference>
<evidence type="ECO:0000256" key="9">
    <source>
        <dbReference type="SAM" id="MobiDB-lite"/>
    </source>
</evidence>
<dbReference type="InterPro" id="IPR050681">
    <property type="entry name" value="CDF/SLC30A"/>
</dbReference>
<evidence type="ECO:0000313" key="14">
    <source>
        <dbReference type="RefSeq" id="XP_033155977.1"/>
    </source>
</evidence>
<feature type="region of interest" description="Disordered" evidence="9">
    <location>
        <begin position="1"/>
        <end position="27"/>
    </location>
</feature>
<dbReference type="GO" id="GO:0005886">
    <property type="term" value="C:plasma membrane"/>
    <property type="evidence" value="ECO:0007669"/>
    <property type="project" value="TreeGrafter"/>
</dbReference>
<evidence type="ECO:0000256" key="8">
    <source>
        <dbReference type="ARBA" id="ARBA00023136"/>
    </source>
</evidence>
<protein>
    <submittedName>
        <fullName evidence="14">Zinc transporter 2</fullName>
    </submittedName>
</protein>
<keyword evidence="5" id="KW-0862">Zinc</keyword>
<dbReference type="GO" id="GO:0010043">
    <property type="term" value="P:response to zinc ion"/>
    <property type="evidence" value="ECO:0007669"/>
    <property type="project" value="TreeGrafter"/>
</dbReference>
<evidence type="ECO:0000256" key="1">
    <source>
        <dbReference type="ARBA" id="ARBA00004141"/>
    </source>
</evidence>
<reference evidence="14" key="1">
    <citation type="submission" date="2025-08" db="UniProtKB">
        <authorList>
            <consortium name="RefSeq"/>
        </authorList>
    </citation>
    <scope>IDENTIFICATION</scope>
    <source>
        <strain evidence="14">Mau12</strain>
        <tissue evidence="14">Whole Body</tissue>
    </source>
</reference>
<feature type="transmembrane region" description="Helical" evidence="10">
    <location>
        <begin position="203"/>
        <end position="226"/>
    </location>
</feature>
<feature type="compositionally biased region" description="Basic residues" evidence="9">
    <location>
        <begin position="270"/>
        <end position="283"/>
    </location>
</feature>
<dbReference type="Proteomes" id="UP000515162">
    <property type="component" value="Chromosome 2R"/>
</dbReference>
<keyword evidence="3" id="KW-0813">Transport</keyword>
<keyword evidence="7" id="KW-0406">Ion transport</keyword>
<dbReference type="RefSeq" id="XP_033155977.1">
    <property type="nucleotide sequence ID" value="XM_033300086.1"/>
</dbReference>
<evidence type="ECO:0000256" key="5">
    <source>
        <dbReference type="ARBA" id="ARBA00022906"/>
    </source>
</evidence>
<dbReference type="GeneID" id="117138187"/>
<feature type="domain" description="Cation efflux protein transmembrane" evidence="11">
    <location>
        <begin position="134"/>
        <end position="417"/>
    </location>
</feature>
<feature type="transmembrane region" description="Helical" evidence="10">
    <location>
        <begin position="238"/>
        <end position="261"/>
    </location>
</feature>
<evidence type="ECO:0000259" key="12">
    <source>
        <dbReference type="Pfam" id="PF16916"/>
    </source>
</evidence>
<keyword evidence="13" id="KW-1185">Reference proteome</keyword>
<evidence type="ECO:0000256" key="3">
    <source>
        <dbReference type="ARBA" id="ARBA00022448"/>
    </source>
</evidence>
<gene>
    <name evidence="14" type="primary">LOC117138187</name>
</gene>
<dbReference type="InterPro" id="IPR027470">
    <property type="entry name" value="Cation_efflux_CTD"/>
</dbReference>
<dbReference type="InterPro" id="IPR027469">
    <property type="entry name" value="Cation_efflux_TMD_sf"/>
</dbReference>
<dbReference type="FunFam" id="1.20.1510.10:FF:000040">
    <property type="entry name" value="Blast:Zinc transporter 2"/>
    <property type="match status" value="1"/>
</dbReference>
<name>A0A6P8JI61_DROMA</name>
<dbReference type="NCBIfam" id="TIGR01297">
    <property type="entry name" value="CDF"/>
    <property type="match status" value="1"/>
</dbReference>
<dbReference type="Pfam" id="PF01545">
    <property type="entry name" value="Cation_efflux"/>
    <property type="match status" value="1"/>
</dbReference>
<dbReference type="Pfam" id="PF16916">
    <property type="entry name" value="ZT_dimer"/>
    <property type="match status" value="1"/>
</dbReference>
<keyword evidence="6 10" id="KW-1133">Transmembrane helix</keyword>
<sequence length="500" mass="55377">MPKYQKLDNTLLPNAHDDDSEGGFPAYFDDNHQNLGLQQDPDTRDDRLPDYQDRYYSVNNNGVDREMVTIGSNVVRVPEEQTWEVPLLGDCGDSARNQSSETEFDMQRECCNHQPGFRANPKSKSAQEAKYKIMLAVALCCVFMIIEFLGGYVAGSLAIMTDAAHLASDCISFVIGLVAIWIGGRQPDERMSFGYKRFEVIGALASILGIWFVTTLLVVVAIQRIYSQDFELNADMMMLISGIGIVINIVMMFVLHGSWFVNGNGHGHSHSHGHSHIHSHSHGNGHEPNNSPPQTRSNSNFLTAIGSHSASTADEEDSLRKEINSNEHKIVITNGKKQILTGTSNMQLAHEEKNLNLRAAMIHVIGDLVQSIGVFLAAVLIKVYPGAKYADPLCTLIFSIIVIMTTLRLFRESMGIIVNAVPQNLNMRTLHLELGGIEGVRSVHHLNVWQQTSQQRVLMVHLVTDSRADSNEVLQAATVLVSGPKYNIKHSTIQLEPATE</sequence>
<feature type="transmembrane region" description="Helical" evidence="10">
    <location>
        <begin position="389"/>
        <end position="410"/>
    </location>
</feature>